<proteinExistence type="predicted"/>
<protein>
    <submittedName>
        <fullName evidence="2">Uncharacterized protein</fullName>
    </submittedName>
</protein>
<name>A0AAV4X9T7_CAEEX</name>
<dbReference type="Proteomes" id="UP001054945">
    <property type="component" value="Unassembled WGS sequence"/>
</dbReference>
<dbReference type="EMBL" id="BPLR01017408">
    <property type="protein sequence ID" value="GIY91382.1"/>
    <property type="molecule type" value="Genomic_DNA"/>
</dbReference>
<feature type="compositionally biased region" description="Polar residues" evidence="1">
    <location>
        <begin position="29"/>
        <end position="43"/>
    </location>
</feature>
<gene>
    <name evidence="2" type="ORF">CEXT_512081</name>
</gene>
<accession>A0AAV4X9T7</accession>
<sequence length="91" mass="10371">MPGKSVIPSQSSRPDIRKKNNGRSHQESKTTATNPNDFRGKTQQEVALDRNFFSLIVNGVPCSFSLIKKDNHHVVMYARQFNQGHGREQKF</sequence>
<evidence type="ECO:0000313" key="3">
    <source>
        <dbReference type="Proteomes" id="UP001054945"/>
    </source>
</evidence>
<dbReference type="AlphaFoldDB" id="A0AAV4X9T7"/>
<reference evidence="2 3" key="1">
    <citation type="submission" date="2021-06" db="EMBL/GenBank/DDBJ databases">
        <title>Caerostris extrusa draft genome.</title>
        <authorList>
            <person name="Kono N."/>
            <person name="Arakawa K."/>
        </authorList>
    </citation>
    <scope>NUCLEOTIDE SEQUENCE [LARGE SCALE GENOMIC DNA]</scope>
</reference>
<evidence type="ECO:0000256" key="1">
    <source>
        <dbReference type="SAM" id="MobiDB-lite"/>
    </source>
</evidence>
<evidence type="ECO:0000313" key="2">
    <source>
        <dbReference type="EMBL" id="GIY91382.1"/>
    </source>
</evidence>
<feature type="compositionally biased region" description="Basic and acidic residues" evidence="1">
    <location>
        <begin position="14"/>
        <end position="28"/>
    </location>
</feature>
<organism evidence="2 3">
    <name type="scientific">Caerostris extrusa</name>
    <name type="common">Bark spider</name>
    <name type="synonym">Caerostris bankana</name>
    <dbReference type="NCBI Taxonomy" id="172846"/>
    <lineage>
        <taxon>Eukaryota</taxon>
        <taxon>Metazoa</taxon>
        <taxon>Ecdysozoa</taxon>
        <taxon>Arthropoda</taxon>
        <taxon>Chelicerata</taxon>
        <taxon>Arachnida</taxon>
        <taxon>Araneae</taxon>
        <taxon>Araneomorphae</taxon>
        <taxon>Entelegynae</taxon>
        <taxon>Araneoidea</taxon>
        <taxon>Araneidae</taxon>
        <taxon>Caerostris</taxon>
    </lineage>
</organism>
<comment type="caution">
    <text evidence="2">The sequence shown here is derived from an EMBL/GenBank/DDBJ whole genome shotgun (WGS) entry which is preliminary data.</text>
</comment>
<keyword evidence="3" id="KW-1185">Reference proteome</keyword>
<feature type="region of interest" description="Disordered" evidence="1">
    <location>
        <begin position="1"/>
        <end position="43"/>
    </location>
</feature>